<keyword evidence="2 5" id="KW-0812">Transmembrane</keyword>
<gene>
    <name evidence="6" type="ORF">LSG31_14190</name>
</gene>
<evidence type="ECO:0000313" key="6">
    <source>
        <dbReference type="EMBL" id="UOF89073.1"/>
    </source>
</evidence>
<dbReference type="InterPro" id="IPR008217">
    <property type="entry name" value="Ccc1_fam"/>
</dbReference>
<feature type="transmembrane region" description="Helical" evidence="5">
    <location>
        <begin position="12"/>
        <end position="30"/>
    </location>
</feature>
<keyword evidence="3 5" id="KW-1133">Transmembrane helix</keyword>
<name>A0ABY4CIT4_9BACL</name>
<feature type="transmembrane region" description="Helical" evidence="5">
    <location>
        <begin position="36"/>
        <end position="62"/>
    </location>
</feature>
<dbReference type="RefSeq" id="WP_347435756.1">
    <property type="nucleotide sequence ID" value="NZ_CP089291.1"/>
</dbReference>
<accession>A0ABY4CIT4</accession>
<dbReference type="PANTHER" id="PTHR31851">
    <property type="entry name" value="FE(2+)/MN(2+) TRANSPORTER PCL1"/>
    <property type="match status" value="1"/>
</dbReference>
<evidence type="ECO:0000313" key="7">
    <source>
        <dbReference type="Proteomes" id="UP000830167"/>
    </source>
</evidence>
<dbReference type="Proteomes" id="UP000830167">
    <property type="component" value="Chromosome"/>
</dbReference>
<organism evidence="6 7">
    <name type="scientific">Fodinisporobacter ferrooxydans</name>
    <dbReference type="NCBI Taxonomy" id="2901836"/>
    <lineage>
        <taxon>Bacteria</taxon>
        <taxon>Bacillati</taxon>
        <taxon>Bacillota</taxon>
        <taxon>Bacilli</taxon>
        <taxon>Bacillales</taxon>
        <taxon>Alicyclobacillaceae</taxon>
        <taxon>Fodinisporobacter</taxon>
    </lineage>
</organism>
<evidence type="ECO:0000256" key="2">
    <source>
        <dbReference type="ARBA" id="ARBA00022692"/>
    </source>
</evidence>
<protein>
    <submittedName>
        <fullName evidence="6">VIT1/CCC1 transporter family protein</fullName>
    </submittedName>
</protein>
<feature type="transmembrane region" description="Helical" evidence="5">
    <location>
        <begin position="74"/>
        <end position="93"/>
    </location>
</feature>
<reference evidence="6" key="1">
    <citation type="submission" date="2021-12" db="EMBL/GenBank/DDBJ databases">
        <title>Alicyclobacillaceae gen. nov., sp. nov., isolated from chalcocite enrichment system.</title>
        <authorList>
            <person name="Jiang Z."/>
        </authorList>
    </citation>
    <scope>NUCLEOTIDE SEQUENCE</scope>
    <source>
        <strain evidence="6">MYW30-H2</strain>
    </source>
</reference>
<dbReference type="Pfam" id="PF01988">
    <property type="entry name" value="VIT1"/>
    <property type="match status" value="1"/>
</dbReference>
<dbReference type="EMBL" id="CP089291">
    <property type="protein sequence ID" value="UOF89073.1"/>
    <property type="molecule type" value="Genomic_DNA"/>
</dbReference>
<proteinExistence type="predicted"/>
<keyword evidence="4 5" id="KW-0472">Membrane</keyword>
<evidence type="ECO:0000256" key="1">
    <source>
        <dbReference type="ARBA" id="ARBA00004127"/>
    </source>
</evidence>
<evidence type="ECO:0000256" key="4">
    <source>
        <dbReference type="ARBA" id="ARBA00023136"/>
    </source>
</evidence>
<sequence length="97" mass="10321">MVHLSTERWEFLARNSSLTIGISYIIGGLIPLSPYMILPTVTTALVASVVMTLIALFVFGFIKGKFTGASPLKSAWQTTFVGGLAAGVAYLVARLVS</sequence>
<evidence type="ECO:0000256" key="5">
    <source>
        <dbReference type="SAM" id="Phobius"/>
    </source>
</evidence>
<evidence type="ECO:0000256" key="3">
    <source>
        <dbReference type="ARBA" id="ARBA00022989"/>
    </source>
</evidence>
<comment type="subcellular location">
    <subcellularLocation>
        <location evidence="1">Endomembrane system</location>
        <topology evidence="1">Multi-pass membrane protein</topology>
    </subcellularLocation>
</comment>
<keyword evidence="7" id="KW-1185">Reference proteome</keyword>